<protein>
    <recommendedName>
        <fullName evidence="1">DUF4143 domain-containing protein</fullName>
    </recommendedName>
</protein>
<name>A0ABN2BXG2_9MICO</name>
<evidence type="ECO:0000313" key="2">
    <source>
        <dbReference type="EMBL" id="GAA1547637.1"/>
    </source>
</evidence>
<dbReference type="Pfam" id="PF13635">
    <property type="entry name" value="DUF4143"/>
    <property type="match status" value="1"/>
</dbReference>
<dbReference type="PANTHER" id="PTHR43566:SF2">
    <property type="entry name" value="DUF4143 DOMAIN-CONTAINING PROTEIN"/>
    <property type="match status" value="1"/>
</dbReference>
<organism evidence="2 3">
    <name type="scientific">Brevibacterium picturae</name>
    <dbReference type="NCBI Taxonomy" id="260553"/>
    <lineage>
        <taxon>Bacteria</taxon>
        <taxon>Bacillati</taxon>
        <taxon>Actinomycetota</taxon>
        <taxon>Actinomycetes</taxon>
        <taxon>Micrococcales</taxon>
        <taxon>Brevibacteriaceae</taxon>
        <taxon>Brevibacterium</taxon>
    </lineage>
</organism>
<reference evidence="2 3" key="1">
    <citation type="journal article" date="2019" name="Int. J. Syst. Evol. Microbiol.">
        <title>The Global Catalogue of Microorganisms (GCM) 10K type strain sequencing project: providing services to taxonomists for standard genome sequencing and annotation.</title>
        <authorList>
            <consortium name="The Broad Institute Genomics Platform"/>
            <consortium name="The Broad Institute Genome Sequencing Center for Infectious Disease"/>
            <person name="Wu L."/>
            <person name="Ma J."/>
        </authorList>
    </citation>
    <scope>NUCLEOTIDE SEQUENCE [LARGE SCALE GENOMIC DNA]</scope>
    <source>
        <strain evidence="2 3">JCM 13319</strain>
    </source>
</reference>
<gene>
    <name evidence="2" type="ORF">GCM10009691_22620</name>
</gene>
<evidence type="ECO:0000259" key="1">
    <source>
        <dbReference type="Pfam" id="PF13635"/>
    </source>
</evidence>
<dbReference type="InterPro" id="IPR025420">
    <property type="entry name" value="DUF4143"/>
</dbReference>
<dbReference type="PANTHER" id="PTHR43566">
    <property type="entry name" value="CONSERVED PROTEIN"/>
    <property type="match status" value="1"/>
</dbReference>
<evidence type="ECO:0000313" key="3">
    <source>
        <dbReference type="Proteomes" id="UP001501791"/>
    </source>
</evidence>
<accession>A0ABN2BXG2</accession>
<dbReference type="EMBL" id="BAAALY010000011">
    <property type="protein sequence ID" value="GAA1547637.1"/>
    <property type="molecule type" value="Genomic_DNA"/>
</dbReference>
<comment type="caution">
    <text evidence="2">The sequence shown here is derived from an EMBL/GenBank/DDBJ whole genome shotgun (WGS) entry which is preliminary data.</text>
</comment>
<dbReference type="Proteomes" id="UP001501791">
    <property type="component" value="Unassembled WGS sequence"/>
</dbReference>
<keyword evidence="3" id="KW-1185">Reference proteome</keyword>
<sequence length="107" mass="11543">MAGPLFESLATLSVRVAADAAGARVGHLRTKGGEHEIDLVVEGFNGEVVGIEVKLSAHVDDKHVKHLKWFKSQLGDRVADLIVLYTGKEAYRRRDGVAVIPLALLSS</sequence>
<feature type="domain" description="DUF4143" evidence="1">
    <location>
        <begin position="2"/>
        <end position="56"/>
    </location>
</feature>
<proteinExistence type="predicted"/>